<name>A0A4R6PU43_9GAMM</name>
<keyword evidence="1" id="KW-1003">Cell membrane</keyword>
<evidence type="ECO:0000256" key="3">
    <source>
        <dbReference type="ARBA" id="ARBA00022989"/>
    </source>
</evidence>
<dbReference type="Proteomes" id="UP000295531">
    <property type="component" value="Unassembled WGS sequence"/>
</dbReference>
<protein>
    <submittedName>
        <fullName evidence="7">Putative membrane protein</fullName>
    </submittedName>
</protein>
<evidence type="ECO:0000256" key="2">
    <source>
        <dbReference type="ARBA" id="ARBA00022692"/>
    </source>
</evidence>
<comment type="caution">
    <text evidence="7">The sequence shown here is derived from an EMBL/GenBank/DDBJ whole genome shotgun (WGS) entry which is preliminary data.</text>
</comment>
<keyword evidence="2 5" id="KW-0812">Transmembrane</keyword>
<evidence type="ECO:0000256" key="5">
    <source>
        <dbReference type="SAM" id="Phobius"/>
    </source>
</evidence>
<organism evidence="7 8">
    <name type="scientific">Idiomarina aquatica</name>
    <dbReference type="NCBI Taxonomy" id="1327752"/>
    <lineage>
        <taxon>Bacteria</taxon>
        <taxon>Pseudomonadati</taxon>
        <taxon>Pseudomonadota</taxon>
        <taxon>Gammaproteobacteria</taxon>
        <taxon>Alteromonadales</taxon>
        <taxon>Idiomarinaceae</taxon>
        <taxon>Idiomarina</taxon>
    </lineage>
</organism>
<dbReference type="GO" id="GO:0005886">
    <property type="term" value="C:plasma membrane"/>
    <property type="evidence" value="ECO:0007669"/>
    <property type="project" value="InterPro"/>
</dbReference>
<proteinExistence type="predicted"/>
<dbReference type="EMBL" id="SNXI01000001">
    <property type="protein sequence ID" value="TDP40790.1"/>
    <property type="molecule type" value="Genomic_DNA"/>
</dbReference>
<keyword evidence="4 5" id="KW-0472">Membrane</keyword>
<evidence type="ECO:0000313" key="8">
    <source>
        <dbReference type="Proteomes" id="UP000295531"/>
    </source>
</evidence>
<keyword evidence="8" id="KW-1185">Reference proteome</keyword>
<gene>
    <name evidence="7" type="ORF">DEU29_101341</name>
</gene>
<evidence type="ECO:0000259" key="6">
    <source>
        <dbReference type="Pfam" id="PF06305"/>
    </source>
</evidence>
<evidence type="ECO:0000256" key="4">
    <source>
        <dbReference type="ARBA" id="ARBA00023136"/>
    </source>
</evidence>
<evidence type="ECO:0000313" key="7">
    <source>
        <dbReference type="EMBL" id="TDP40790.1"/>
    </source>
</evidence>
<evidence type="ECO:0000256" key="1">
    <source>
        <dbReference type="ARBA" id="ARBA00022475"/>
    </source>
</evidence>
<dbReference type="AlphaFoldDB" id="A0A4R6PU43"/>
<reference evidence="7 8" key="1">
    <citation type="submission" date="2019-03" db="EMBL/GenBank/DDBJ databases">
        <title>Freshwater and sediment microbial communities from various areas in North America, analyzing microbe dynamics in response to fracking.</title>
        <authorList>
            <person name="Lamendella R."/>
        </authorList>
    </citation>
    <scope>NUCLEOTIDE SEQUENCE [LARGE SCALE GENOMIC DNA]</scope>
    <source>
        <strain evidence="7 8">18_TX</strain>
    </source>
</reference>
<sequence length="96" mass="10871">MLKKLLVVIPILVIFFVALAFGAQNAGQVQVNFLAFSAELSIAAVAGIFMGFGFLISLIFYFLSTLRWKLRYQRLLRKFNKLRQQNESEAKPDAEA</sequence>
<dbReference type="Pfam" id="PF06305">
    <property type="entry name" value="LapA_dom"/>
    <property type="match status" value="1"/>
</dbReference>
<dbReference type="RefSeq" id="WP_166635857.1">
    <property type="nucleotide sequence ID" value="NZ_SNXI01000001.1"/>
</dbReference>
<dbReference type="InterPro" id="IPR010445">
    <property type="entry name" value="LapA_dom"/>
</dbReference>
<feature type="domain" description="Lipopolysaccharide assembly protein A" evidence="6">
    <location>
        <begin position="24"/>
        <end position="87"/>
    </location>
</feature>
<feature type="transmembrane region" description="Helical" evidence="5">
    <location>
        <begin position="38"/>
        <end position="63"/>
    </location>
</feature>
<keyword evidence="3 5" id="KW-1133">Transmembrane helix</keyword>
<accession>A0A4R6PU43</accession>